<dbReference type="InterPro" id="IPR000086">
    <property type="entry name" value="NUDIX_hydrolase_dom"/>
</dbReference>
<gene>
    <name evidence="5" type="ORF">V8F66_04480</name>
</gene>
<evidence type="ECO:0000259" key="4">
    <source>
        <dbReference type="PROSITE" id="PS51462"/>
    </source>
</evidence>
<reference evidence="5" key="1">
    <citation type="submission" date="2024-02" db="EMBL/GenBank/DDBJ databases">
        <title>Complete genome sequence of Vreelandella sp. SM1641, a marine exopolysaccharide-producing bacterium isolated from deep-sea hydrothermal sediment of the southwest Indian Ocean.</title>
        <authorList>
            <person name="Zhu H."/>
            <person name="Sun M."/>
        </authorList>
    </citation>
    <scope>NUCLEOTIDE SEQUENCE</scope>
    <source>
        <strain evidence="5">SM1641</strain>
    </source>
</reference>
<evidence type="ECO:0000256" key="3">
    <source>
        <dbReference type="ARBA" id="ARBA00022842"/>
    </source>
</evidence>
<keyword evidence="3" id="KW-0460">Magnesium</keyword>
<dbReference type="RefSeq" id="WP_218927767.1">
    <property type="nucleotide sequence ID" value="NZ_CP158484.1"/>
</dbReference>
<protein>
    <submittedName>
        <fullName evidence="5">NUDIX domain-containing protein</fullName>
    </submittedName>
</protein>
<keyword evidence="2" id="KW-0378">Hydrolase</keyword>
<dbReference type="PANTHER" id="PTHR43046:SF12">
    <property type="entry name" value="GDP-MANNOSE MANNOSYL HYDROLASE"/>
    <property type="match status" value="1"/>
</dbReference>
<dbReference type="PANTHER" id="PTHR43046">
    <property type="entry name" value="GDP-MANNOSE MANNOSYL HYDROLASE"/>
    <property type="match status" value="1"/>
</dbReference>
<dbReference type="CDD" id="cd04685">
    <property type="entry name" value="NUDIX_Hydrolase"/>
    <property type="match status" value="1"/>
</dbReference>
<name>A0AAU7XSM0_9GAMM</name>
<organism evidence="5">
    <name type="scientific">Vreelandella sp. SM1641</name>
    <dbReference type="NCBI Taxonomy" id="3126101"/>
    <lineage>
        <taxon>Bacteria</taxon>
        <taxon>Pseudomonadati</taxon>
        <taxon>Pseudomonadota</taxon>
        <taxon>Gammaproteobacteria</taxon>
        <taxon>Oceanospirillales</taxon>
        <taxon>Halomonadaceae</taxon>
        <taxon>Vreelandella</taxon>
    </lineage>
</organism>
<dbReference type="AlphaFoldDB" id="A0AAU7XSM0"/>
<dbReference type="InterPro" id="IPR020084">
    <property type="entry name" value="NUDIX_hydrolase_CS"/>
</dbReference>
<dbReference type="KEGG" id="vrs:V8F66_04480"/>
<accession>A0AAU7XSM0</accession>
<comment type="cofactor">
    <cofactor evidence="1">
        <name>Mg(2+)</name>
        <dbReference type="ChEBI" id="CHEBI:18420"/>
    </cofactor>
</comment>
<dbReference type="GO" id="GO:0016787">
    <property type="term" value="F:hydrolase activity"/>
    <property type="evidence" value="ECO:0007669"/>
    <property type="project" value="UniProtKB-KW"/>
</dbReference>
<dbReference type="PROSITE" id="PS51462">
    <property type="entry name" value="NUDIX"/>
    <property type="match status" value="1"/>
</dbReference>
<evidence type="ECO:0000256" key="2">
    <source>
        <dbReference type="ARBA" id="ARBA00022801"/>
    </source>
</evidence>
<dbReference type="PROSITE" id="PS00893">
    <property type="entry name" value="NUDIX_BOX"/>
    <property type="match status" value="1"/>
</dbReference>
<evidence type="ECO:0000256" key="1">
    <source>
        <dbReference type="ARBA" id="ARBA00001946"/>
    </source>
</evidence>
<proteinExistence type="predicted"/>
<evidence type="ECO:0000313" key="5">
    <source>
        <dbReference type="EMBL" id="XBY59746.1"/>
    </source>
</evidence>
<dbReference type="Pfam" id="PF00293">
    <property type="entry name" value="NUDIX"/>
    <property type="match status" value="1"/>
</dbReference>
<dbReference type="EMBL" id="CP158484">
    <property type="protein sequence ID" value="XBY59746.1"/>
    <property type="molecule type" value="Genomic_DNA"/>
</dbReference>
<feature type="domain" description="Nudix hydrolase" evidence="4">
    <location>
        <begin position="6"/>
        <end position="145"/>
    </location>
</feature>
<sequence>MNQQIKTHRSARLMVVDPQGQLLLFRYYDEHQAPYWTTVGGELLEGEDYPSTAMRELKEETGLTCPIGPLLRERDDIDAVAGSPPARWLERYFLVRCPPMAEIATAQWSDEEPSTVHARHWWTREEMREADPALFKPRWIPELLDDILSSEPVTKVAEVNLLK</sequence>